<dbReference type="Proteomes" id="UP000254664">
    <property type="component" value="Unassembled WGS sequence"/>
</dbReference>
<dbReference type="RefSeq" id="WP_172556259.1">
    <property type="nucleotide sequence ID" value="NZ_UFWZ01000001.1"/>
</dbReference>
<evidence type="ECO:0000313" key="2">
    <source>
        <dbReference type="Proteomes" id="UP000254664"/>
    </source>
</evidence>
<dbReference type="AlphaFoldDB" id="A0A381J7S3"/>
<dbReference type="InterPro" id="IPR047735">
    <property type="entry name" value="GrdX-like"/>
</dbReference>
<proteinExistence type="predicted"/>
<accession>A0A381J7S3</accession>
<keyword evidence="2" id="KW-1185">Reference proteome</keyword>
<organism evidence="1 2">
    <name type="scientific">Clostridium putrefaciens</name>
    <dbReference type="NCBI Taxonomy" id="99675"/>
    <lineage>
        <taxon>Bacteria</taxon>
        <taxon>Bacillati</taxon>
        <taxon>Bacillota</taxon>
        <taxon>Clostridia</taxon>
        <taxon>Eubacteriales</taxon>
        <taxon>Clostridiaceae</taxon>
        <taxon>Clostridium</taxon>
    </lineage>
</organism>
<name>A0A381J7S3_9CLOT</name>
<dbReference type="EMBL" id="UFWZ01000001">
    <property type="protein sequence ID" value="SUY46424.1"/>
    <property type="molecule type" value="Genomic_DNA"/>
</dbReference>
<sequence length="126" mass="14835">MIIEKFIVITNNTLSKENLEKHYSVEFLSIAPLDLLCKVRDYIHLGHRLLTHPLMSSIKPNETPFRTVLISRDKLEQLDMDSLNIIENSINTTKRFLNDFDTPNWTEEILQDFQLIDYDLIHHAIN</sequence>
<protein>
    <submittedName>
        <fullName evidence="1">GrdX protein</fullName>
    </submittedName>
</protein>
<gene>
    <name evidence="1" type="primary">grdX</name>
    <name evidence="1" type="ORF">NCTC9836_00752</name>
</gene>
<reference evidence="1 2" key="1">
    <citation type="submission" date="2018-06" db="EMBL/GenBank/DDBJ databases">
        <authorList>
            <consortium name="Pathogen Informatics"/>
            <person name="Doyle S."/>
        </authorList>
    </citation>
    <scope>NUCLEOTIDE SEQUENCE [LARGE SCALE GENOMIC DNA]</scope>
    <source>
        <strain evidence="1 2">NCTC9836</strain>
    </source>
</reference>
<evidence type="ECO:0000313" key="1">
    <source>
        <dbReference type="EMBL" id="SUY46424.1"/>
    </source>
</evidence>
<dbReference type="NCBIfam" id="NF038093">
    <property type="entry name" value="GrdX"/>
    <property type="match status" value="1"/>
</dbReference>